<feature type="transmembrane region" description="Helical" evidence="1">
    <location>
        <begin position="223"/>
        <end position="247"/>
    </location>
</feature>
<proteinExistence type="predicted"/>
<dbReference type="Proteomes" id="UP000177187">
    <property type="component" value="Unassembled WGS sequence"/>
</dbReference>
<feature type="transmembrane region" description="Helical" evidence="1">
    <location>
        <begin position="193"/>
        <end position="211"/>
    </location>
</feature>
<dbReference type="AlphaFoldDB" id="A0A1F5FIC0"/>
<accession>A0A1F5FIC0</accession>
<feature type="transmembrane region" description="Helical" evidence="1">
    <location>
        <begin position="54"/>
        <end position="76"/>
    </location>
</feature>
<dbReference type="EMBL" id="MFAF01000013">
    <property type="protein sequence ID" value="OGD79356.1"/>
    <property type="molecule type" value="Genomic_DNA"/>
</dbReference>
<feature type="transmembrane region" description="Helical" evidence="1">
    <location>
        <begin position="370"/>
        <end position="392"/>
    </location>
</feature>
<comment type="caution">
    <text evidence="2">The sequence shown here is derived from an EMBL/GenBank/DDBJ whole genome shotgun (WGS) entry which is preliminary data.</text>
</comment>
<evidence type="ECO:0000313" key="3">
    <source>
        <dbReference type="Proteomes" id="UP000177187"/>
    </source>
</evidence>
<evidence type="ECO:0000313" key="2">
    <source>
        <dbReference type="EMBL" id="OGD79356.1"/>
    </source>
</evidence>
<gene>
    <name evidence="2" type="ORF">A2Y64_04265</name>
</gene>
<keyword evidence="1" id="KW-1133">Transmembrane helix</keyword>
<dbReference type="Pfam" id="PF11449">
    <property type="entry name" value="ArsP_2"/>
    <property type="match status" value="1"/>
</dbReference>
<feature type="transmembrane region" description="Helical" evidence="1">
    <location>
        <begin position="305"/>
        <end position="324"/>
    </location>
</feature>
<evidence type="ECO:0000256" key="1">
    <source>
        <dbReference type="SAM" id="Phobius"/>
    </source>
</evidence>
<name>A0A1F5FIC0_9BACT</name>
<feature type="transmembrane region" description="Helical" evidence="1">
    <location>
        <begin position="15"/>
        <end position="33"/>
    </location>
</feature>
<sequence>MADFFQVLKTAAVDAFLSVGTWVALMLLVFGWLEVRTAGGIVRGMRKFRRWQPVFGAILGVIPGCGGAIFMMPLFVNGTVTFGTVVATLLATMGDSSWVIFSRLPGHALFIHGISFAVGVGAGYLVDALGIGKNLLKGRETEAMAAIAEQVQKGEVCLLPGFEHTEPAGMEAALHKRTHIRPKSLFYRITHNLFWLVWGLFLAGFVLTFLTQMLQIPVLTVDGWFGFPLFEIFGIVGAVVCLAWMIFAKKFLRDDTHEEDEEKSQNFREMLVHNAEDTAFVVVWVTAAYFAFYAFDAWSGVDVTALVRSAGPWAVIGGAVIGLIPGCGPQIVVTTLFIQGLVPFSVLIANVLSQDGDALFPLLSLHKKSALAATLVTTVPAIAVGLAFHYLLPDFMAAPPVG</sequence>
<dbReference type="InterPro" id="IPR021552">
    <property type="entry name" value="ArsP_2"/>
</dbReference>
<keyword evidence="1" id="KW-0472">Membrane</keyword>
<protein>
    <submittedName>
        <fullName evidence="2">Uncharacterized protein</fullName>
    </submittedName>
</protein>
<keyword evidence="1" id="KW-0812">Transmembrane</keyword>
<reference evidence="2 3" key="1">
    <citation type="journal article" date="2016" name="Nat. Commun.">
        <title>Thousands of microbial genomes shed light on interconnected biogeochemical processes in an aquifer system.</title>
        <authorList>
            <person name="Anantharaman K."/>
            <person name="Brown C.T."/>
            <person name="Hug L.A."/>
            <person name="Sharon I."/>
            <person name="Castelle C.J."/>
            <person name="Probst A.J."/>
            <person name="Thomas B.C."/>
            <person name="Singh A."/>
            <person name="Wilkins M.J."/>
            <person name="Karaoz U."/>
            <person name="Brodie E.L."/>
            <person name="Williams K.H."/>
            <person name="Hubbard S.S."/>
            <person name="Banfield J.F."/>
        </authorList>
    </citation>
    <scope>NUCLEOTIDE SEQUENCE [LARGE SCALE GENOMIC DNA]</scope>
</reference>
<feature type="transmembrane region" description="Helical" evidence="1">
    <location>
        <begin position="330"/>
        <end position="349"/>
    </location>
</feature>
<dbReference type="NCBIfam" id="NF037962">
    <property type="entry name" value="arsenic_eff"/>
    <property type="match status" value="1"/>
</dbReference>
<feature type="transmembrane region" description="Helical" evidence="1">
    <location>
        <begin position="278"/>
        <end position="298"/>
    </location>
</feature>
<feature type="transmembrane region" description="Helical" evidence="1">
    <location>
        <begin position="108"/>
        <end position="126"/>
    </location>
</feature>
<organism evidence="2 3">
    <name type="scientific">Candidatus Coatesbacteria bacterium RBG_13_66_14</name>
    <dbReference type="NCBI Taxonomy" id="1817816"/>
    <lineage>
        <taxon>Bacteria</taxon>
        <taxon>Candidatus Coatesiibacteriota</taxon>
    </lineage>
</organism>